<name>A0ACC1IAI0_9FUNG</name>
<organism evidence="1 2">
    <name type="scientific">Kickxella alabastrina</name>
    <dbReference type="NCBI Taxonomy" id="61397"/>
    <lineage>
        <taxon>Eukaryota</taxon>
        <taxon>Fungi</taxon>
        <taxon>Fungi incertae sedis</taxon>
        <taxon>Zoopagomycota</taxon>
        <taxon>Kickxellomycotina</taxon>
        <taxon>Kickxellomycetes</taxon>
        <taxon>Kickxellales</taxon>
        <taxon>Kickxellaceae</taxon>
        <taxon>Kickxella</taxon>
    </lineage>
</organism>
<reference evidence="1" key="1">
    <citation type="submission" date="2022-07" db="EMBL/GenBank/DDBJ databases">
        <title>Phylogenomic reconstructions and comparative analyses of Kickxellomycotina fungi.</title>
        <authorList>
            <person name="Reynolds N.K."/>
            <person name="Stajich J.E."/>
            <person name="Barry K."/>
            <person name="Grigoriev I.V."/>
            <person name="Crous P."/>
            <person name="Smith M.E."/>
        </authorList>
    </citation>
    <scope>NUCLEOTIDE SEQUENCE</scope>
    <source>
        <strain evidence="1">Benny 63K</strain>
    </source>
</reference>
<evidence type="ECO:0000313" key="1">
    <source>
        <dbReference type="EMBL" id="KAJ1891212.1"/>
    </source>
</evidence>
<evidence type="ECO:0000313" key="2">
    <source>
        <dbReference type="Proteomes" id="UP001150581"/>
    </source>
</evidence>
<comment type="caution">
    <text evidence="1">The sequence shown here is derived from an EMBL/GenBank/DDBJ whole genome shotgun (WGS) entry which is preliminary data.</text>
</comment>
<gene>
    <name evidence="1" type="ORF">LPJ66_007047</name>
</gene>
<sequence>MSSISVACTVMHAIVATRRGQDYAGFVAPVAVTAETFEDVTTHIQRRQMLCITYQAPSEAEAASLDTQAAQLSAEN</sequence>
<dbReference type="Proteomes" id="UP001150581">
    <property type="component" value="Unassembled WGS sequence"/>
</dbReference>
<dbReference type="EMBL" id="JANBPG010001199">
    <property type="protein sequence ID" value="KAJ1891212.1"/>
    <property type="molecule type" value="Genomic_DNA"/>
</dbReference>
<accession>A0ACC1IAI0</accession>
<proteinExistence type="predicted"/>
<keyword evidence="2" id="KW-1185">Reference proteome</keyword>
<feature type="non-terminal residue" evidence="1">
    <location>
        <position position="76"/>
    </location>
</feature>
<protein>
    <submittedName>
        <fullName evidence="1">Uncharacterized protein</fullName>
    </submittedName>
</protein>